<dbReference type="RefSeq" id="WP_076506636.1">
    <property type="nucleotide sequence ID" value="NZ_FTNY01000002.1"/>
</dbReference>
<accession>A0A1N7IA47</accession>
<reference evidence="2" key="1">
    <citation type="submission" date="2017-01" db="EMBL/GenBank/DDBJ databases">
        <authorList>
            <person name="Varghese N."/>
            <person name="Submissions S."/>
        </authorList>
    </citation>
    <scope>NUCLEOTIDE SEQUENCE [LARGE SCALE GENOMIC DNA]</scope>
    <source>
        <strain evidence="2">DSM 17126</strain>
    </source>
</reference>
<evidence type="ECO:0008006" key="3">
    <source>
        <dbReference type="Google" id="ProtNLM"/>
    </source>
</evidence>
<name>A0A1N7IA47_9FLAO</name>
<keyword evidence="2" id="KW-1185">Reference proteome</keyword>
<sequence>MNRIGVFILIILSSCSKKEAAEKNHIEDKDSLVQNIEIHTQEEEDTASIPFSQSLKENGYLYTLKGLESPNGAINFKSINIFYRNKLHQKIIFDTVSVLNEREVVFNVDKDANFDGFNDVELINWAGNYAYSSSFWLYNQKTKKYDYYKPLDTIQNIKIDTGKREITSDYHIGPVNTYSKIYQWKNGKLLMMSAHIEEEGDVIRMYRKNGKIIVE</sequence>
<dbReference type="OrthoDB" id="642177at2"/>
<dbReference type="InterPro" id="IPR058087">
    <property type="entry name" value="XAC2610_dom"/>
</dbReference>
<evidence type="ECO:0000313" key="2">
    <source>
        <dbReference type="Proteomes" id="UP000186373"/>
    </source>
</evidence>
<organism evidence="1 2">
    <name type="scientific">Chryseobacterium shigense</name>
    <dbReference type="NCBI Taxonomy" id="297244"/>
    <lineage>
        <taxon>Bacteria</taxon>
        <taxon>Pseudomonadati</taxon>
        <taxon>Bacteroidota</taxon>
        <taxon>Flavobacteriia</taxon>
        <taxon>Flavobacteriales</taxon>
        <taxon>Weeksellaceae</taxon>
        <taxon>Chryseobacterium group</taxon>
        <taxon>Chryseobacterium</taxon>
    </lineage>
</organism>
<proteinExistence type="predicted"/>
<dbReference type="AlphaFoldDB" id="A0A1N7IA47"/>
<dbReference type="NCBIfam" id="NF047539">
    <property type="entry name" value="XAC2610_fam"/>
    <property type="match status" value="1"/>
</dbReference>
<evidence type="ECO:0000313" key="1">
    <source>
        <dbReference type="EMBL" id="SIS33948.1"/>
    </source>
</evidence>
<protein>
    <recommendedName>
        <fullName evidence="3">Lipoprotein</fullName>
    </recommendedName>
</protein>
<dbReference type="PROSITE" id="PS51257">
    <property type="entry name" value="PROKAR_LIPOPROTEIN"/>
    <property type="match status" value="1"/>
</dbReference>
<gene>
    <name evidence="1" type="ORF">SAMN05421639_102798</name>
</gene>
<dbReference type="EMBL" id="FTNY01000002">
    <property type="protein sequence ID" value="SIS33948.1"/>
    <property type="molecule type" value="Genomic_DNA"/>
</dbReference>
<dbReference type="Proteomes" id="UP000186373">
    <property type="component" value="Unassembled WGS sequence"/>
</dbReference>